<evidence type="ECO:0000313" key="5">
    <source>
        <dbReference type="Proteomes" id="UP000596742"/>
    </source>
</evidence>
<keyword evidence="5" id="KW-1185">Reference proteome</keyword>
<proteinExistence type="predicted"/>
<feature type="transmembrane region" description="Helical" evidence="2">
    <location>
        <begin position="151"/>
        <end position="175"/>
    </location>
</feature>
<evidence type="ECO:0000256" key="2">
    <source>
        <dbReference type="SAM" id="Phobius"/>
    </source>
</evidence>
<keyword evidence="3" id="KW-0732">Signal</keyword>
<protein>
    <submittedName>
        <fullName evidence="4">Uncharacterized protein</fullName>
    </submittedName>
</protein>
<dbReference type="InterPro" id="IPR021381">
    <property type="entry name" value="DUF3011"/>
</dbReference>
<organism evidence="4 5">
    <name type="scientific">Mytilus galloprovincialis</name>
    <name type="common">Mediterranean mussel</name>
    <dbReference type="NCBI Taxonomy" id="29158"/>
    <lineage>
        <taxon>Eukaryota</taxon>
        <taxon>Metazoa</taxon>
        <taxon>Spiralia</taxon>
        <taxon>Lophotrochozoa</taxon>
        <taxon>Mollusca</taxon>
        <taxon>Bivalvia</taxon>
        <taxon>Autobranchia</taxon>
        <taxon>Pteriomorphia</taxon>
        <taxon>Mytilida</taxon>
        <taxon>Mytiloidea</taxon>
        <taxon>Mytilidae</taxon>
        <taxon>Mytilinae</taxon>
        <taxon>Mytilus</taxon>
    </lineage>
</organism>
<reference evidence="4" key="1">
    <citation type="submission" date="2018-11" db="EMBL/GenBank/DDBJ databases">
        <authorList>
            <person name="Alioto T."/>
            <person name="Alioto T."/>
        </authorList>
    </citation>
    <scope>NUCLEOTIDE SEQUENCE</scope>
</reference>
<feature type="compositionally biased region" description="Polar residues" evidence="1">
    <location>
        <begin position="196"/>
        <end position="225"/>
    </location>
</feature>
<feature type="chain" id="PRO_5032737475" evidence="3">
    <location>
        <begin position="22"/>
        <end position="387"/>
    </location>
</feature>
<feature type="region of interest" description="Disordered" evidence="1">
    <location>
        <begin position="192"/>
        <end position="229"/>
    </location>
</feature>
<accession>A0A8B6D5T1</accession>
<keyword evidence="2" id="KW-0472">Membrane</keyword>
<keyword evidence="2" id="KW-0812">Transmembrane</keyword>
<sequence length="387" mass="43747">MEIYSYSIILISVFLCEEIQSQQCVKKKCESKNGRYKSCKINSVSDDKFITSVTVEDEKGSGESNESCTFNVTYGYTTNTIWVNRGCRADFIACYSRATTLSTSISSTETEELSTESFSSTNITTLPGMTTKHINQSTSRPMKMGSNKNTAGLVGGIIAGVGFVVVALVVIIFILKRFSLYCFARNVPYENKNDEQNYTGNQDDAYINSNASDIQGNNKNYTSLGNERDTHYYKETRNSPQRESEYYNIEPPQSEIEYHTNEPHSYMTVYDSLDQNKQSALTNATYEEVQQKENGSTKILGKTGDKPHYDYAEFASSITNSQDSTNSKISNEPHEYFILDPKEITYENHKYHSSGKESYSSQTKDYFVLDPKETGFYRSSIKNLDTS</sequence>
<feature type="signal peptide" evidence="3">
    <location>
        <begin position="1"/>
        <end position="21"/>
    </location>
</feature>
<keyword evidence="2" id="KW-1133">Transmembrane helix</keyword>
<dbReference type="Proteomes" id="UP000596742">
    <property type="component" value="Unassembled WGS sequence"/>
</dbReference>
<evidence type="ECO:0000256" key="3">
    <source>
        <dbReference type="SAM" id="SignalP"/>
    </source>
</evidence>
<evidence type="ECO:0000256" key="1">
    <source>
        <dbReference type="SAM" id="MobiDB-lite"/>
    </source>
</evidence>
<dbReference type="OrthoDB" id="6118895at2759"/>
<dbReference type="EMBL" id="UYJE01002992">
    <property type="protein sequence ID" value="VDI15516.1"/>
    <property type="molecule type" value="Genomic_DNA"/>
</dbReference>
<dbReference type="Pfam" id="PF11218">
    <property type="entry name" value="DUF3011"/>
    <property type="match status" value="1"/>
</dbReference>
<comment type="caution">
    <text evidence="4">The sequence shown here is derived from an EMBL/GenBank/DDBJ whole genome shotgun (WGS) entry which is preliminary data.</text>
</comment>
<evidence type="ECO:0000313" key="4">
    <source>
        <dbReference type="EMBL" id="VDI15516.1"/>
    </source>
</evidence>
<name>A0A8B6D5T1_MYTGA</name>
<dbReference type="AlphaFoldDB" id="A0A8B6D5T1"/>
<gene>
    <name evidence="4" type="ORF">MGAL_10B089626</name>
</gene>